<evidence type="ECO:0000256" key="1">
    <source>
        <dbReference type="ARBA" id="ARBA00004496"/>
    </source>
</evidence>
<dbReference type="InterPro" id="IPR031549">
    <property type="entry name" value="ASH"/>
</dbReference>
<dbReference type="EMBL" id="CP003746">
    <property type="protein sequence ID" value="AFU98384.1"/>
    <property type="molecule type" value="Genomic_DNA"/>
</dbReference>
<dbReference type="GO" id="GO:0005737">
    <property type="term" value="C:cytoplasm"/>
    <property type="evidence" value="ECO:0007669"/>
    <property type="project" value="UniProtKB-SubCell"/>
</dbReference>
<dbReference type="Proteomes" id="UP000000466">
    <property type="component" value="Chromosome"/>
</dbReference>
<accession>K4KH01</accession>
<dbReference type="HOGENOM" id="CLU_338285_0_0_6"/>
<keyword evidence="2" id="KW-0963">Cytoplasm</keyword>
<gene>
    <name evidence="4" type="ordered locus">M5M_05935</name>
</gene>
<dbReference type="AlphaFoldDB" id="K4KH01"/>
<comment type="subcellular location">
    <subcellularLocation>
        <location evidence="1">Cytoplasm</location>
    </subcellularLocation>
</comment>
<dbReference type="eggNOG" id="COG1680">
    <property type="taxonomic scope" value="Bacteria"/>
</dbReference>
<dbReference type="RefSeq" id="WP_015046557.1">
    <property type="nucleotide sequence ID" value="NC_018868.3"/>
</dbReference>
<sequence length="841" mass="90491">MRQVNTLTVACVMALLACNGQSETLFYEGFESGDATGWQLLGNVAVSGTQSIGNYSLRLKKTATAVHALDTTGYSDVTVAMRLAATGLEDPDRCYAEVSADAGQQWQTLITLADGQDNATFFSGSLTDAAFEDNPDLQVRFRSTGDLLGDYCWGDEVSVTGTAGGLQPAPDITQTGQGGFGNVNLGETASRSIVLENAGNALLVFNAASITGSAFALQQDGCSNQTLSPSANCTLTVTFTPAQVGFVAGDIQWVNNSDQSPWIIDLTGSGIEQGSVVDNYDPLSGSGAVSRSQLTYADLHATGDGSRVAMDAFTLPANAAHPQHQFNGRLALSNEASSGAFDEIKDTFRYTGSGDSTRKHLPEFDMELVQTGSHLVPVLRGTQANVHPEWEYIVQPGRVWQENGDNGASRAALPFALHQKNANCMHNGVMSFTFDGAGSVSNVAYQISSETCLYFKFDMWGRLPATYSAYEPTNAASVRAAHQADEAARMPVKPIAQLAVDYPGIDVSQFGSASETDPEHMTLFGLVYKGVNYVGGCDTRAGQYPFCDVLTVPSYSTAKSVFAGAALMRLEQRFPGARNEKIADWVPDCAANGNWGDVTFEHALDMATGNYRSSIYMSDEGASHTNDLFLPEDHASKISYSCNYYDRKATPGSQWVYHTSDTYTLGTAMNAYLRAQDGSNSDIFADAIVRDIWSPLGLSPVAKVTRRTYDSIAQPFAGWGLTYQRDDVAKLADFFNRANGQVNGVQALSANLLQAALQRNDTDRGPVPLTDYHYNNGFWAHEIGSDVGCSAPLWVPFMSGYGGISVLLLPNGASYYYFSDNDTYLWKTAAKEAHKLAPLCQ</sequence>
<dbReference type="OrthoDB" id="9814204at2"/>
<evidence type="ECO:0000256" key="2">
    <source>
        <dbReference type="ARBA" id="ARBA00022490"/>
    </source>
</evidence>
<dbReference type="PROSITE" id="PS51257">
    <property type="entry name" value="PROKAR_LIPOPROTEIN"/>
    <property type="match status" value="1"/>
</dbReference>
<dbReference type="STRING" id="1117647.M5M_05935"/>
<keyword evidence="5" id="KW-1185">Reference proteome</keyword>
<dbReference type="Gene3D" id="3.40.710.10">
    <property type="entry name" value="DD-peptidase/beta-lactamase superfamily"/>
    <property type="match status" value="1"/>
</dbReference>
<dbReference type="NCBIfam" id="NF012200">
    <property type="entry name" value="choice_anch_D"/>
    <property type="match status" value="1"/>
</dbReference>
<dbReference type="InterPro" id="IPR012338">
    <property type="entry name" value="Beta-lactam/transpept-like"/>
</dbReference>
<evidence type="ECO:0000259" key="3">
    <source>
        <dbReference type="Pfam" id="PF15780"/>
    </source>
</evidence>
<evidence type="ECO:0000313" key="5">
    <source>
        <dbReference type="Proteomes" id="UP000000466"/>
    </source>
</evidence>
<evidence type="ECO:0000313" key="4">
    <source>
        <dbReference type="EMBL" id="AFU98384.1"/>
    </source>
</evidence>
<dbReference type="Gene3D" id="2.60.40.10">
    <property type="entry name" value="Immunoglobulins"/>
    <property type="match status" value="1"/>
</dbReference>
<dbReference type="Pfam" id="PF15780">
    <property type="entry name" value="ASH"/>
    <property type="match status" value="1"/>
</dbReference>
<feature type="domain" description="Abnormal spindle-like microcephaly-associated protein ASH" evidence="3">
    <location>
        <begin position="176"/>
        <end position="256"/>
    </location>
</feature>
<reference evidence="4 5" key="1">
    <citation type="journal article" date="2013" name="Genome Announc.">
        <title>Complete genome sequence of Simiduia agarivorans SA1(T), a marine bacterium able to degrade a variety of polysaccharides.</title>
        <authorList>
            <person name="Lin S.Y."/>
            <person name="Shieh W.Y."/>
            <person name="Chen J.S."/>
            <person name="Tang S.L."/>
        </authorList>
    </citation>
    <scope>NUCLEOTIDE SEQUENCE [LARGE SCALE GENOMIC DNA]</scope>
    <source>
        <strain evidence="5">DSM 21679 / JCM 13881 / BCRC 17597 / SA1</strain>
    </source>
</reference>
<dbReference type="InterPro" id="IPR013783">
    <property type="entry name" value="Ig-like_fold"/>
</dbReference>
<dbReference type="SUPFAM" id="SSF56601">
    <property type="entry name" value="beta-lactamase/transpeptidase-like"/>
    <property type="match status" value="1"/>
</dbReference>
<name>K4KH01_SIMAS</name>
<dbReference type="KEGG" id="saga:M5M_05935"/>
<organism evidence="4 5">
    <name type="scientific">Simiduia agarivorans (strain DSM 21679 / JCM 13881 / BCRC 17597 / SA1)</name>
    <dbReference type="NCBI Taxonomy" id="1117647"/>
    <lineage>
        <taxon>Bacteria</taxon>
        <taxon>Pseudomonadati</taxon>
        <taxon>Pseudomonadota</taxon>
        <taxon>Gammaproteobacteria</taxon>
        <taxon>Cellvibrionales</taxon>
        <taxon>Cellvibrionaceae</taxon>
        <taxon>Simiduia</taxon>
    </lineage>
</organism>
<proteinExistence type="predicted"/>
<protein>
    <recommendedName>
        <fullName evidence="3">Abnormal spindle-like microcephaly-associated protein ASH domain-containing protein</fullName>
    </recommendedName>
</protein>